<dbReference type="RefSeq" id="WP_317191665.1">
    <property type="nucleotide sequence ID" value="NZ_JAESIY010000034.1"/>
</dbReference>
<sequence>MKRMSLPILLSFILALVSPLAYAQISVVKEGLLPRITDYSEQSLKVTKTDEALYFSFYVLNDPANGFNENIIRTDGSEQGTYVIEQMSGDNLVSIGNDIYFESGFNGSGNIIFKSNGKPFSATEHVVLDDDDYVYRLISGGDEILAETFSPLLSFDKNGNITDYGVWYSFSGQYFHFNDQVFLQGREGDGDYKVYSYSENGLRVVTEVPNLNYVYSLDYFGSIESDVYYFPTILNDTYSDWGHYNTEIWKLKENGYEKITALADDLLSYEHTGAGSKLFFKLKDLNDDSEYGTYFKGIWQTDGTAAGTKPFLFKDYDMLGGDSKLYLNNGTSYDPSTQKFEKIPGLSGLTSLYQSGDQLFYFRNAGNNTALWTTDGTVAGSHKILDQKNLSLNNVTDVLGIYDGYLMFIARSPEGVIELYKSPLGVTKVVEFNQGKKNNGMKISSDRSYSGNVIGNPQENNRLNFVSLGFGGSITLELASKVFDDGSAEPDMILVETSYGRADQMCFSNGNTYYPEQAYVEVSADGKEWYSLPNSYCRTSFLDIKPAVDSGMKYAKYIRITDASDRSAFDGSADGFDVDGIIINRAAVEQAKATLTNARVATVSGANLFNADFFNTLPNEEDESSNDVSALKAYPNPITQGLVTLSVSMDVAQKGS</sequence>
<proteinExistence type="predicted"/>
<reference evidence="2" key="1">
    <citation type="submission" date="2021-01" db="EMBL/GenBank/DDBJ databases">
        <title>Fulvivirga kasyanovii gen. nov., sp nov., a novel member of the phylum Bacteroidetes isolated from seawater in a mussel farm.</title>
        <authorList>
            <person name="Zhao L.-H."/>
            <person name="Wang Z.-J."/>
        </authorList>
    </citation>
    <scope>NUCLEOTIDE SEQUENCE</scope>
    <source>
        <strain evidence="2">2943</strain>
    </source>
</reference>
<accession>A0A937FEL6</accession>
<comment type="caution">
    <text evidence="2">The sequence shown here is derived from an EMBL/GenBank/DDBJ whole genome shotgun (WGS) entry which is preliminary data.</text>
</comment>
<keyword evidence="3" id="KW-1185">Reference proteome</keyword>
<gene>
    <name evidence="2" type="ORF">JL102_23355</name>
</gene>
<keyword evidence="1" id="KW-0732">Signal</keyword>
<evidence type="ECO:0000313" key="2">
    <source>
        <dbReference type="EMBL" id="MBL3659098.1"/>
    </source>
</evidence>
<evidence type="ECO:0000313" key="3">
    <source>
        <dbReference type="Proteomes" id="UP000659388"/>
    </source>
</evidence>
<protein>
    <submittedName>
        <fullName evidence="2">Uncharacterized protein</fullName>
    </submittedName>
</protein>
<feature type="signal peptide" evidence="1">
    <location>
        <begin position="1"/>
        <end position="23"/>
    </location>
</feature>
<name>A0A937FEL6_9BACT</name>
<feature type="chain" id="PRO_5037588916" evidence="1">
    <location>
        <begin position="24"/>
        <end position="656"/>
    </location>
</feature>
<dbReference type="AlphaFoldDB" id="A0A937FEL6"/>
<organism evidence="2 3">
    <name type="scientific">Fulvivirga sediminis</name>
    <dbReference type="NCBI Taxonomy" id="2803949"/>
    <lineage>
        <taxon>Bacteria</taxon>
        <taxon>Pseudomonadati</taxon>
        <taxon>Bacteroidota</taxon>
        <taxon>Cytophagia</taxon>
        <taxon>Cytophagales</taxon>
        <taxon>Fulvivirgaceae</taxon>
        <taxon>Fulvivirga</taxon>
    </lineage>
</organism>
<dbReference type="Proteomes" id="UP000659388">
    <property type="component" value="Unassembled WGS sequence"/>
</dbReference>
<feature type="non-terminal residue" evidence="2">
    <location>
        <position position="656"/>
    </location>
</feature>
<dbReference type="EMBL" id="JAESIY010000034">
    <property type="protein sequence ID" value="MBL3659098.1"/>
    <property type="molecule type" value="Genomic_DNA"/>
</dbReference>
<evidence type="ECO:0000256" key="1">
    <source>
        <dbReference type="SAM" id="SignalP"/>
    </source>
</evidence>